<feature type="compositionally biased region" description="Low complexity" evidence="2">
    <location>
        <begin position="1017"/>
        <end position="1030"/>
    </location>
</feature>
<feature type="compositionally biased region" description="Polar residues" evidence="2">
    <location>
        <begin position="897"/>
        <end position="906"/>
    </location>
</feature>
<feature type="region of interest" description="Disordered" evidence="2">
    <location>
        <begin position="1009"/>
        <end position="1036"/>
    </location>
</feature>
<reference evidence="4 5" key="1">
    <citation type="submission" date="2020-04" db="EMBL/GenBank/DDBJ databases">
        <authorList>
            <person name="Laetsch R D."/>
            <person name="Stevens L."/>
            <person name="Kumar S."/>
            <person name="Blaxter L. M."/>
        </authorList>
    </citation>
    <scope>NUCLEOTIDE SEQUENCE [LARGE SCALE GENOMIC DNA]</scope>
</reference>
<feature type="domain" description="SH2" evidence="3">
    <location>
        <begin position="314"/>
        <end position="418"/>
    </location>
</feature>
<feature type="compositionally biased region" description="Basic and acidic residues" evidence="2">
    <location>
        <begin position="529"/>
        <end position="538"/>
    </location>
</feature>
<feature type="region of interest" description="Disordered" evidence="2">
    <location>
        <begin position="161"/>
        <end position="185"/>
    </location>
</feature>
<dbReference type="InterPro" id="IPR000980">
    <property type="entry name" value="SH2"/>
</dbReference>
<evidence type="ECO:0000313" key="4">
    <source>
        <dbReference type="EMBL" id="CAB3398271.1"/>
    </source>
</evidence>
<dbReference type="Gene3D" id="3.30.505.10">
    <property type="entry name" value="SH2 domain"/>
    <property type="match status" value="1"/>
</dbReference>
<accession>A0A8S1EC74</accession>
<proteinExistence type="predicted"/>
<dbReference type="Proteomes" id="UP000494206">
    <property type="component" value="Unassembled WGS sequence"/>
</dbReference>
<dbReference type="PROSITE" id="PS50001">
    <property type="entry name" value="SH2"/>
    <property type="match status" value="1"/>
</dbReference>
<evidence type="ECO:0000313" key="5">
    <source>
        <dbReference type="Proteomes" id="UP000494206"/>
    </source>
</evidence>
<feature type="region of interest" description="Disordered" evidence="2">
    <location>
        <begin position="699"/>
        <end position="718"/>
    </location>
</feature>
<dbReference type="EMBL" id="CADEPM010000001">
    <property type="protein sequence ID" value="CAB3398271.1"/>
    <property type="molecule type" value="Genomic_DNA"/>
</dbReference>
<keyword evidence="5" id="KW-1185">Reference proteome</keyword>
<name>A0A8S1EC74_9PELO</name>
<feature type="region of interest" description="Disordered" evidence="2">
    <location>
        <begin position="1"/>
        <end position="23"/>
    </location>
</feature>
<evidence type="ECO:0000259" key="3">
    <source>
        <dbReference type="PROSITE" id="PS50001"/>
    </source>
</evidence>
<dbReference type="OrthoDB" id="21085at2759"/>
<dbReference type="SMART" id="SM00252">
    <property type="entry name" value="SH2"/>
    <property type="match status" value="1"/>
</dbReference>
<feature type="compositionally biased region" description="Polar residues" evidence="2">
    <location>
        <begin position="742"/>
        <end position="752"/>
    </location>
</feature>
<evidence type="ECO:0000256" key="1">
    <source>
        <dbReference type="PROSITE-ProRule" id="PRU00191"/>
    </source>
</evidence>
<feature type="compositionally biased region" description="Low complexity" evidence="2">
    <location>
        <begin position="620"/>
        <end position="631"/>
    </location>
</feature>
<feature type="region of interest" description="Disordered" evidence="2">
    <location>
        <begin position="204"/>
        <end position="224"/>
    </location>
</feature>
<dbReference type="InterPro" id="IPR036860">
    <property type="entry name" value="SH2_dom_sf"/>
</dbReference>
<feature type="compositionally biased region" description="Basic and acidic residues" evidence="2">
    <location>
        <begin position="587"/>
        <end position="604"/>
    </location>
</feature>
<dbReference type="Pfam" id="PF00017">
    <property type="entry name" value="SH2"/>
    <property type="match status" value="1"/>
</dbReference>
<protein>
    <recommendedName>
        <fullName evidence="3">SH2 domain-containing protein</fullName>
    </recommendedName>
</protein>
<dbReference type="AlphaFoldDB" id="A0A8S1EC74"/>
<evidence type="ECO:0000256" key="2">
    <source>
        <dbReference type="SAM" id="MobiDB-lite"/>
    </source>
</evidence>
<keyword evidence="1" id="KW-0727">SH2 domain</keyword>
<feature type="region of interest" description="Disordered" evidence="2">
    <location>
        <begin position="740"/>
        <end position="784"/>
    </location>
</feature>
<dbReference type="SUPFAM" id="SSF55550">
    <property type="entry name" value="SH2 domain"/>
    <property type="match status" value="1"/>
</dbReference>
<feature type="region of interest" description="Disordered" evidence="2">
    <location>
        <begin position="891"/>
        <end position="910"/>
    </location>
</feature>
<gene>
    <name evidence="4" type="ORF">CBOVIS_LOCUS1560</name>
</gene>
<feature type="region of interest" description="Disordered" evidence="2">
    <location>
        <begin position="527"/>
        <end position="631"/>
    </location>
</feature>
<comment type="caution">
    <text evidence="4">The sequence shown here is derived from an EMBL/GenBank/DDBJ whole genome shotgun (WGS) entry which is preliminary data.</text>
</comment>
<organism evidence="4 5">
    <name type="scientific">Caenorhabditis bovis</name>
    <dbReference type="NCBI Taxonomy" id="2654633"/>
    <lineage>
        <taxon>Eukaryota</taxon>
        <taxon>Metazoa</taxon>
        <taxon>Ecdysozoa</taxon>
        <taxon>Nematoda</taxon>
        <taxon>Chromadorea</taxon>
        <taxon>Rhabditida</taxon>
        <taxon>Rhabditina</taxon>
        <taxon>Rhabditomorpha</taxon>
        <taxon>Rhabditoidea</taxon>
        <taxon>Rhabditidae</taxon>
        <taxon>Peloderinae</taxon>
        <taxon>Caenorhabditis</taxon>
    </lineage>
</organism>
<sequence>MVTTAPVPKPRTQCSSKKAPVPLPRRNTLRNVEVRLRQNAIQRAYPKPIVLERQLLNAILEGRPKSIPSCSPIPASNQHSKMSARAIAARSRCDGRPLSAYDESPESKLNRRRASVAVMPLIELEQRDRAVESMAMLSNNRTLSPEFGAIRVQVEDITAGPSEMEDERVEQNRGESFDSEEFGETSSETICELNHTGIELSRLRSDGIGGDGSSKMTSADGKSGTRVNDLAIRCEYASSSIAQELSATTIEERPRPPIPAIYMNTTSSCSHRSENDTGEGNYSDFVLRRNSSNSSPMGKTVTLLEQIIRTRKIWFLPHLGRPEVLHMLRKMDAGNFIVRASTRENCMALSVRLPANAQIETDHYIIEQILLPLPPPSTASINVVRLEGSPLTFRSLPLLIEHYCVNGEELEVRLQLPAAIQACTTTKQLQSIALMEQEFWTSEMSLSRKPTRLSVASSVRTTHTLPRCNEPTVSGNVEETSTWFMENEKSTGEEIGDESAGKPSPSGYYAVHDTLAAVSDNNNKTRLLTIDRMDDSKTSSKKRRSTSRASSSSSRFATVCGGDIGFQKNRPMDDETDSGLSSHSPPSKHDRIDDEKISRSERRSQSVRSHKNLNIAAGAPPSSSSSSSSSPRSFLRSLLSFGTAKEQQEKRKSKAEEIGEPNKLASCDYFTPWDRSKPTLVKVSRSAFDIANPPARGFFAGSGKKRNGSDSHGGHTFRSNVDIFDDDNYTKGWKEIAKKEMTTANASPGGKSTRSESMKTFKPSSVSSSSSTHDEVVSSRSRPLAMRRERSDLCATSFAPIKSNVQRLAYHNESSPGPATHATSVFIGRKPMTPPINANDPQIVKSCVDELRRKRLQSTNEMLMNREEAGGTPKTDKEIHSAHASPQIAMRRKNGFPSPSSTNFSRSGFAGIDRTRGAEHRLSVPNLVMAADPMVPGSVGHSAKALRERMARNNDGELMVINEGLITPVVRRKNFELDKKQETKVAEVEGVSVAAGEVAKRREALESLIEKRKQRQQSDAMSSGSSDQSSLGRKYV</sequence>